<dbReference type="VEuPathDB" id="VectorBase:BGLAX_040425"/>
<accession>A0A2C9KFU4</accession>
<dbReference type="KEGG" id="bgt:106051984"/>
<dbReference type="GO" id="GO:0070212">
    <property type="term" value="P:protein poly-ADP-ribosylation"/>
    <property type="evidence" value="ECO:0007669"/>
    <property type="project" value="TreeGrafter"/>
</dbReference>
<dbReference type="GO" id="GO:0060335">
    <property type="term" value="P:positive regulation of type II interferon-mediated signaling pathway"/>
    <property type="evidence" value="ECO:0007669"/>
    <property type="project" value="TreeGrafter"/>
</dbReference>
<dbReference type="GO" id="GO:0010629">
    <property type="term" value="P:negative regulation of gene expression"/>
    <property type="evidence" value="ECO:0007669"/>
    <property type="project" value="TreeGrafter"/>
</dbReference>
<dbReference type="EnsemblMetazoa" id="BGLB019012-RA">
    <property type="protein sequence ID" value="BGLB019012-PA"/>
    <property type="gene ID" value="BGLB019012"/>
</dbReference>
<dbReference type="PROSITE" id="PS51154">
    <property type="entry name" value="MACRO"/>
    <property type="match status" value="1"/>
</dbReference>
<keyword evidence="3" id="KW-0808">Transferase</keyword>
<dbReference type="Gene3D" id="3.40.220.10">
    <property type="entry name" value="Leucine Aminopeptidase, subunit E, domain 1"/>
    <property type="match status" value="1"/>
</dbReference>
<dbReference type="Proteomes" id="UP000076420">
    <property type="component" value="Unassembled WGS sequence"/>
</dbReference>
<keyword evidence="4" id="KW-0520">NAD</keyword>
<evidence type="ECO:0000256" key="5">
    <source>
        <dbReference type="ARBA" id="ARBA00023242"/>
    </source>
</evidence>
<dbReference type="GO" id="GO:0003950">
    <property type="term" value="F:NAD+ poly-ADP-ribosyltransferase activity"/>
    <property type="evidence" value="ECO:0007669"/>
    <property type="project" value="TreeGrafter"/>
</dbReference>
<reference evidence="7" key="1">
    <citation type="submission" date="2020-05" db="UniProtKB">
        <authorList>
            <consortium name="EnsemblMetazoa"/>
        </authorList>
    </citation>
    <scope>IDENTIFICATION</scope>
    <source>
        <strain evidence="7">BB02</strain>
    </source>
</reference>
<organism evidence="7 8">
    <name type="scientific">Biomphalaria glabrata</name>
    <name type="common">Bloodfluke planorb</name>
    <name type="synonym">Freshwater snail</name>
    <dbReference type="NCBI Taxonomy" id="6526"/>
    <lineage>
        <taxon>Eukaryota</taxon>
        <taxon>Metazoa</taxon>
        <taxon>Spiralia</taxon>
        <taxon>Lophotrochozoa</taxon>
        <taxon>Mollusca</taxon>
        <taxon>Gastropoda</taxon>
        <taxon>Heterobranchia</taxon>
        <taxon>Euthyneura</taxon>
        <taxon>Panpulmonata</taxon>
        <taxon>Hygrophila</taxon>
        <taxon>Lymnaeoidea</taxon>
        <taxon>Planorbidae</taxon>
        <taxon>Biomphalaria</taxon>
    </lineage>
</organism>
<sequence length="131" mass="14564">MASSVLRAAGDIIQIELLTRYKIGIGVGDFAQSSGGMLPCDYILHVCLPYYRPDNIRQILHIISRLLDRAEKLKAKSISFPALGTGILRYPPDISAEIVMEAIRLHAEKNTHALQSVNIVVFPKDKKSYSQ</sequence>
<name>A0A2C9KFU4_BIOGL</name>
<dbReference type="SUPFAM" id="SSF52949">
    <property type="entry name" value="Macro domain-like"/>
    <property type="match status" value="1"/>
</dbReference>
<dbReference type="GO" id="GO:1990404">
    <property type="term" value="F:NAD+-protein mono-ADP-ribosyltransferase activity"/>
    <property type="evidence" value="ECO:0007669"/>
    <property type="project" value="TreeGrafter"/>
</dbReference>
<evidence type="ECO:0000256" key="3">
    <source>
        <dbReference type="ARBA" id="ARBA00022679"/>
    </source>
</evidence>
<dbReference type="InterPro" id="IPR043472">
    <property type="entry name" value="Macro_dom-like"/>
</dbReference>
<gene>
    <name evidence="7" type="primary">106051984</name>
</gene>
<evidence type="ECO:0000259" key="6">
    <source>
        <dbReference type="PROSITE" id="PS51154"/>
    </source>
</evidence>
<dbReference type="GO" id="GO:0005634">
    <property type="term" value="C:nucleus"/>
    <property type="evidence" value="ECO:0007669"/>
    <property type="project" value="UniProtKB-SubCell"/>
</dbReference>
<evidence type="ECO:0000256" key="4">
    <source>
        <dbReference type="ARBA" id="ARBA00023027"/>
    </source>
</evidence>
<dbReference type="InterPro" id="IPR002589">
    <property type="entry name" value="Macro_dom"/>
</dbReference>
<dbReference type="GO" id="GO:0005737">
    <property type="term" value="C:cytoplasm"/>
    <property type="evidence" value="ECO:0007669"/>
    <property type="project" value="TreeGrafter"/>
</dbReference>
<evidence type="ECO:0000313" key="7">
    <source>
        <dbReference type="EnsemblMetazoa" id="BGLB019012-PA"/>
    </source>
</evidence>
<comment type="subcellular location">
    <subcellularLocation>
        <location evidence="1">Nucleus</location>
    </subcellularLocation>
</comment>
<proteinExistence type="predicted"/>
<protein>
    <recommendedName>
        <fullName evidence="6">Macro domain-containing protein</fullName>
    </recommendedName>
</protein>
<evidence type="ECO:0000256" key="1">
    <source>
        <dbReference type="ARBA" id="ARBA00004123"/>
    </source>
</evidence>
<dbReference type="PANTHER" id="PTHR14453">
    <property type="entry name" value="PARP/ZINC FINGER CCCH TYPE DOMAIN CONTAINING PROTEIN"/>
    <property type="match status" value="1"/>
</dbReference>
<evidence type="ECO:0000256" key="2">
    <source>
        <dbReference type="ARBA" id="ARBA00022676"/>
    </source>
</evidence>
<keyword evidence="5" id="KW-0539">Nucleus</keyword>
<evidence type="ECO:0000313" key="8">
    <source>
        <dbReference type="Proteomes" id="UP000076420"/>
    </source>
</evidence>
<keyword evidence="2" id="KW-0328">Glycosyltransferase</keyword>
<dbReference type="GO" id="GO:0044389">
    <property type="term" value="F:ubiquitin-like protein ligase binding"/>
    <property type="evidence" value="ECO:0007669"/>
    <property type="project" value="TreeGrafter"/>
</dbReference>
<dbReference type="InterPro" id="IPR052056">
    <property type="entry name" value="Mono-ARTD/PARP"/>
</dbReference>
<dbReference type="PANTHER" id="PTHR14453:SF70">
    <property type="entry name" value="PROTEIN MONO-ADP-RIBOSYLTRANSFERASE PARP9"/>
    <property type="match status" value="1"/>
</dbReference>
<dbReference type="AlphaFoldDB" id="A0A2C9KFU4"/>
<dbReference type="VEuPathDB" id="VectorBase:BGLB019012"/>
<feature type="domain" description="Macro" evidence="6">
    <location>
        <begin position="1"/>
        <end position="131"/>
    </location>
</feature>
<dbReference type="Pfam" id="PF01661">
    <property type="entry name" value="Macro"/>
    <property type="match status" value="1"/>
</dbReference>
<dbReference type="GO" id="GO:0003714">
    <property type="term" value="F:transcription corepressor activity"/>
    <property type="evidence" value="ECO:0007669"/>
    <property type="project" value="TreeGrafter"/>
</dbReference>